<reference evidence="6 7" key="1">
    <citation type="journal article" date="2016" name="Front. Microbiol.">
        <title>Comparative Genomic Analysis Reveals a Diverse Repertoire of Genes Involved in Prokaryote-Eukaryote Interactions within the Pseudovibrio Genus.</title>
        <authorList>
            <person name="Romano S."/>
            <person name="Fernandez-Guerra A."/>
            <person name="Reen F.J."/>
            <person name="Glockner F.O."/>
            <person name="Crowley S.P."/>
            <person name="O'Sullivan O."/>
            <person name="Cotter P.D."/>
            <person name="Adams C."/>
            <person name="Dobson A.D."/>
            <person name="O'Gara F."/>
        </authorList>
    </citation>
    <scope>NUCLEOTIDE SEQUENCE [LARGE SCALE GENOMIC DNA]</scope>
    <source>
        <strain evidence="6 7">Ad2</strain>
    </source>
</reference>
<accession>A0A165YWV9</accession>
<dbReference type="SUPFAM" id="SSF55469">
    <property type="entry name" value="FMN-dependent nitroreductase-like"/>
    <property type="match status" value="2"/>
</dbReference>
<keyword evidence="4" id="KW-1133">Transmembrane helix</keyword>
<feature type="domain" description="Putative nitroreductase TM1586" evidence="5">
    <location>
        <begin position="102"/>
        <end position="337"/>
    </location>
</feature>
<feature type="transmembrane region" description="Helical" evidence="4">
    <location>
        <begin position="32"/>
        <end position="54"/>
    </location>
</feature>
<keyword evidence="3" id="KW-0560">Oxidoreductase</keyword>
<feature type="transmembrane region" description="Helical" evidence="4">
    <location>
        <begin position="60"/>
        <end position="79"/>
    </location>
</feature>
<dbReference type="Proteomes" id="UP000076577">
    <property type="component" value="Unassembled WGS sequence"/>
</dbReference>
<dbReference type="PANTHER" id="PTHR23026:SF90">
    <property type="entry name" value="IODOTYROSINE DEIODINASE 1"/>
    <property type="match status" value="1"/>
</dbReference>
<dbReference type="Gene3D" id="3.40.109.10">
    <property type="entry name" value="NADH Oxidase"/>
    <property type="match status" value="2"/>
</dbReference>
<dbReference type="GO" id="GO:0016491">
    <property type="term" value="F:oxidoreductase activity"/>
    <property type="evidence" value="ECO:0007669"/>
    <property type="project" value="UniProtKB-KW"/>
</dbReference>
<dbReference type="InterPro" id="IPR050627">
    <property type="entry name" value="Nitroreductase/BluB"/>
</dbReference>
<keyword evidence="4" id="KW-0812">Transmembrane</keyword>
<protein>
    <submittedName>
        <fullName evidence="6">Nitroreductase family protein</fullName>
    </submittedName>
</protein>
<evidence type="ECO:0000256" key="3">
    <source>
        <dbReference type="ARBA" id="ARBA00023002"/>
    </source>
</evidence>
<dbReference type="PATRIC" id="fig|989403.3.peg.2201"/>
<keyword evidence="7" id="KW-1185">Reference proteome</keyword>
<comment type="caution">
    <text evidence="6">The sequence shown here is derived from an EMBL/GenBank/DDBJ whole genome shotgun (WGS) entry which is preliminary data.</text>
</comment>
<dbReference type="EMBL" id="LMCB01000015">
    <property type="protein sequence ID" value="KZL19307.1"/>
    <property type="molecule type" value="Genomic_DNA"/>
</dbReference>
<evidence type="ECO:0000259" key="5">
    <source>
        <dbReference type="Pfam" id="PF14512"/>
    </source>
</evidence>
<evidence type="ECO:0000256" key="1">
    <source>
        <dbReference type="ARBA" id="ARBA00022630"/>
    </source>
</evidence>
<dbReference type="InterPro" id="IPR029478">
    <property type="entry name" value="TM1586_NiRdase"/>
</dbReference>
<dbReference type="InterPro" id="IPR000415">
    <property type="entry name" value="Nitroreductase-like"/>
</dbReference>
<dbReference type="AlphaFoldDB" id="A0A165YWV9"/>
<evidence type="ECO:0000313" key="7">
    <source>
        <dbReference type="Proteomes" id="UP000076577"/>
    </source>
</evidence>
<name>A0A165YWV9_9HYPH</name>
<keyword evidence="1" id="KW-0285">Flavoprotein</keyword>
<sequence length="379" mass="42809">MPPDTPQSTPNEAWFESTWWWRIKMKLQWTSWLQYIPNLLAGMLMLLLGGLGAWSGVWPLLLRDLPLVVSALLFANLLFDIATVRYGFHPAEPVPPPPNYIDVFEVMRARVSCRSFQKQALTEEHRKTILSLAQQQSRPENCLSPYPIRFEYVDNPLVVWPAVGTREFLVAIAPNAYHELAVVDVGRSLQKVVIEATRMGLATCWIGPGADHKSIIKQLGDRFVPERDHIIGVCGFGYASRYIPLSIRLITKTQRHRLDTCELFFTDTSFSHSVDLKIKAYGNLSRCFEACQWSPSSYNAQPTRAVVVAKKDALIRVDFCAASHSRFYAMVALGIWAANWEAGAAALGKHGDFVELTKDQRGDGPFPDLPRYVVSWSER</sequence>
<keyword evidence="2" id="KW-0288">FMN</keyword>
<dbReference type="STRING" id="989403.SAMN05421798_102649"/>
<evidence type="ECO:0000256" key="2">
    <source>
        <dbReference type="ARBA" id="ARBA00022643"/>
    </source>
</evidence>
<dbReference type="Pfam" id="PF14512">
    <property type="entry name" value="TM1586_NiRdase"/>
    <property type="match status" value="1"/>
</dbReference>
<keyword evidence="4" id="KW-0472">Membrane</keyword>
<organism evidence="6 7">
    <name type="scientific">Pseudovibrio axinellae</name>
    <dbReference type="NCBI Taxonomy" id="989403"/>
    <lineage>
        <taxon>Bacteria</taxon>
        <taxon>Pseudomonadati</taxon>
        <taxon>Pseudomonadota</taxon>
        <taxon>Alphaproteobacteria</taxon>
        <taxon>Hyphomicrobiales</taxon>
        <taxon>Stappiaceae</taxon>
        <taxon>Pseudovibrio</taxon>
    </lineage>
</organism>
<evidence type="ECO:0000313" key="6">
    <source>
        <dbReference type="EMBL" id="KZL19307.1"/>
    </source>
</evidence>
<gene>
    <name evidence="6" type="ORF">PsAD2_02058</name>
</gene>
<evidence type="ECO:0000256" key="4">
    <source>
        <dbReference type="SAM" id="Phobius"/>
    </source>
</evidence>
<proteinExistence type="predicted"/>
<dbReference type="PANTHER" id="PTHR23026">
    <property type="entry name" value="NADPH NITROREDUCTASE"/>
    <property type="match status" value="1"/>
</dbReference>